<reference evidence="2" key="1">
    <citation type="journal article" date="2014" name="Genome Biol.">
        <title>Genome analysis of a major urban malaria vector mosquito, Anopheles stephensi.</title>
        <authorList>
            <person name="Jiang X."/>
            <person name="Peery A."/>
            <person name="Hall A.B."/>
            <person name="Sharma A."/>
            <person name="Chen X.G."/>
            <person name="Waterhouse R.M."/>
            <person name="Komissarov A."/>
            <person name="Riehle M.M."/>
            <person name="Shouche Y."/>
            <person name="Sharakhova M.V."/>
            <person name="Lawson D."/>
            <person name="Pakpour N."/>
            <person name="Arensburger P."/>
            <person name="Davidson V.L."/>
            <person name="Eiglmeier K."/>
            <person name="Emrich S."/>
            <person name="George P."/>
            <person name="Kennedy R.C."/>
            <person name="Mane S.P."/>
            <person name="Maslen G."/>
            <person name="Oringanje C."/>
            <person name="Qi Y."/>
            <person name="Settlage R."/>
            <person name="Tojo M."/>
            <person name="Tubio J.M."/>
            <person name="Unger M.F."/>
            <person name="Wang B."/>
            <person name="Vernick K.D."/>
            <person name="Ribeiro J.M."/>
            <person name="James A.A."/>
            <person name="Michel K."/>
            <person name="Riehle M.A."/>
            <person name="Luckhart S."/>
            <person name="Sharakhov I.V."/>
            <person name="Tu Z."/>
        </authorList>
    </citation>
    <scope>NUCLEOTIDE SEQUENCE [LARGE SCALE GENOMIC DNA]</scope>
    <source>
        <strain evidence="2">Indian</strain>
    </source>
</reference>
<name>A0A182YRD9_ANOST</name>
<organism evidence="1 2">
    <name type="scientific">Anopheles stephensi</name>
    <name type="common">Indo-Pakistan malaria mosquito</name>
    <dbReference type="NCBI Taxonomy" id="30069"/>
    <lineage>
        <taxon>Eukaryota</taxon>
        <taxon>Metazoa</taxon>
        <taxon>Ecdysozoa</taxon>
        <taxon>Arthropoda</taxon>
        <taxon>Hexapoda</taxon>
        <taxon>Insecta</taxon>
        <taxon>Pterygota</taxon>
        <taxon>Neoptera</taxon>
        <taxon>Endopterygota</taxon>
        <taxon>Diptera</taxon>
        <taxon>Nematocera</taxon>
        <taxon>Culicoidea</taxon>
        <taxon>Culicidae</taxon>
        <taxon>Anophelinae</taxon>
        <taxon>Anopheles</taxon>
    </lineage>
</organism>
<dbReference type="VEuPathDB" id="VectorBase:ASTEI11025"/>
<reference evidence="1" key="2">
    <citation type="submission" date="2020-05" db="UniProtKB">
        <authorList>
            <consortium name="EnsemblMetazoa"/>
        </authorList>
    </citation>
    <scope>IDENTIFICATION</scope>
    <source>
        <strain evidence="1">Indian</strain>
    </source>
</reference>
<evidence type="ECO:0000313" key="1">
    <source>
        <dbReference type="EnsemblMetazoa" id="ASTEI11025-PA"/>
    </source>
</evidence>
<accession>A0A182YRD9</accession>
<keyword evidence="2" id="KW-1185">Reference proteome</keyword>
<sequence length="73" mass="8477">MTSFQYIYNLYGFMSKTISNCFAICKSHEQPFINLFKAYNYTCFGKHPRRSMAAAATFATHNRTTIPTNRLTH</sequence>
<dbReference type="AlphaFoldDB" id="A0A182YRD9"/>
<dbReference type="EnsemblMetazoa" id="ASTEI11025-RA">
    <property type="protein sequence ID" value="ASTEI11025-PA"/>
    <property type="gene ID" value="ASTEI11025"/>
</dbReference>
<evidence type="ECO:0000313" key="2">
    <source>
        <dbReference type="Proteomes" id="UP000076408"/>
    </source>
</evidence>
<dbReference type="Proteomes" id="UP000076408">
    <property type="component" value="Unassembled WGS sequence"/>
</dbReference>
<proteinExistence type="predicted"/>
<protein>
    <submittedName>
        <fullName evidence="1">Uncharacterized protein</fullName>
    </submittedName>
</protein>